<evidence type="ECO:0000256" key="5">
    <source>
        <dbReference type="ARBA" id="ARBA00047925"/>
    </source>
</evidence>
<feature type="active site" description="Proton acceptor" evidence="6">
    <location>
        <position position="75"/>
    </location>
</feature>
<keyword evidence="4 6" id="KW-0520">NAD</keyword>
<feature type="binding site" evidence="6">
    <location>
        <begin position="189"/>
        <end position="194"/>
    </location>
    <ligand>
        <name>NAD(+)</name>
        <dbReference type="ChEBI" id="CHEBI:57540"/>
    </ligand>
</feature>
<comment type="caution">
    <text evidence="7">The sequence shown here is derived from an EMBL/GenBank/DDBJ whole genome shotgun (WGS) entry which is preliminary data.</text>
</comment>
<keyword evidence="6" id="KW-0547">Nucleotide-binding</keyword>
<dbReference type="GO" id="GO:0003951">
    <property type="term" value="F:NAD+ kinase activity"/>
    <property type="evidence" value="ECO:0007669"/>
    <property type="project" value="UniProtKB-UniRule"/>
</dbReference>
<dbReference type="GO" id="GO:0051287">
    <property type="term" value="F:NAD binding"/>
    <property type="evidence" value="ECO:0007669"/>
    <property type="project" value="UniProtKB-ARBA"/>
</dbReference>
<keyword evidence="3 6" id="KW-0521">NADP</keyword>
<reference evidence="7 8" key="1">
    <citation type="submission" date="2019-08" db="EMBL/GenBank/DDBJ databases">
        <title>Genome of Luteibaculum oceani JCM 18817.</title>
        <authorList>
            <person name="Bowman J.P."/>
        </authorList>
    </citation>
    <scope>NUCLEOTIDE SEQUENCE [LARGE SCALE GENOMIC DNA]</scope>
    <source>
        <strain evidence="7 8">JCM 18817</strain>
    </source>
</reference>
<comment type="caution">
    <text evidence="6">Lacks conserved residue(s) required for the propagation of feature annotation.</text>
</comment>
<comment type="subcellular location">
    <subcellularLocation>
        <location evidence="6">Cytoplasm</location>
    </subcellularLocation>
</comment>
<keyword evidence="2 6" id="KW-0418">Kinase</keyword>
<name>A0A5C6V314_9FLAO</name>
<dbReference type="PANTHER" id="PTHR20275">
    <property type="entry name" value="NAD KINASE"/>
    <property type="match status" value="1"/>
</dbReference>
<comment type="function">
    <text evidence="6">Involved in the regulation of the intracellular balance of NAD and NADP, and is a key enzyme in the biosynthesis of NADP. Catalyzes specifically the phosphorylation on 2'-hydroxyl of the adenosine moiety of NAD to yield NADP.</text>
</comment>
<dbReference type="Proteomes" id="UP000321168">
    <property type="component" value="Unassembled WGS sequence"/>
</dbReference>
<feature type="binding site" evidence="6">
    <location>
        <begin position="148"/>
        <end position="149"/>
    </location>
    <ligand>
        <name>NAD(+)</name>
        <dbReference type="ChEBI" id="CHEBI:57540"/>
    </ligand>
</feature>
<dbReference type="GO" id="GO:0005524">
    <property type="term" value="F:ATP binding"/>
    <property type="evidence" value="ECO:0007669"/>
    <property type="project" value="UniProtKB-KW"/>
</dbReference>
<dbReference type="RefSeq" id="WP_147014430.1">
    <property type="nucleotide sequence ID" value="NZ_VORB01000005.1"/>
</dbReference>
<keyword evidence="6" id="KW-0963">Cytoplasm</keyword>
<keyword evidence="8" id="KW-1185">Reference proteome</keyword>
<dbReference type="PANTHER" id="PTHR20275:SF0">
    <property type="entry name" value="NAD KINASE"/>
    <property type="match status" value="1"/>
</dbReference>
<dbReference type="Gene3D" id="2.60.200.30">
    <property type="entry name" value="Probable inorganic polyphosphate/atp-NAD kinase, domain 2"/>
    <property type="match status" value="1"/>
</dbReference>
<dbReference type="AlphaFoldDB" id="A0A5C6V314"/>
<feature type="binding site" evidence="6">
    <location>
        <begin position="75"/>
        <end position="76"/>
    </location>
    <ligand>
        <name>NAD(+)</name>
        <dbReference type="ChEBI" id="CHEBI:57540"/>
    </ligand>
</feature>
<dbReference type="NCBIfam" id="NF002521">
    <property type="entry name" value="PRK01911.1"/>
    <property type="match status" value="1"/>
</dbReference>
<comment type="catalytic activity">
    <reaction evidence="5 6">
        <text>NAD(+) + ATP = ADP + NADP(+) + H(+)</text>
        <dbReference type="Rhea" id="RHEA:18629"/>
        <dbReference type="ChEBI" id="CHEBI:15378"/>
        <dbReference type="ChEBI" id="CHEBI:30616"/>
        <dbReference type="ChEBI" id="CHEBI:57540"/>
        <dbReference type="ChEBI" id="CHEBI:58349"/>
        <dbReference type="ChEBI" id="CHEBI:456216"/>
        <dbReference type="EC" id="2.7.1.23"/>
    </reaction>
</comment>
<keyword evidence="1 6" id="KW-0808">Transferase</keyword>
<dbReference type="InterPro" id="IPR017437">
    <property type="entry name" value="ATP-NAD_kinase_PpnK-typ_C"/>
</dbReference>
<dbReference type="InterPro" id="IPR002504">
    <property type="entry name" value="NADK"/>
</dbReference>
<dbReference type="Gene3D" id="3.40.50.10330">
    <property type="entry name" value="Probable inorganic polyphosphate/atp-NAD kinase, domain 1"/>
    <property type="match status" value="1"/>
</dbReference>
<dbReference type="EC" id="2.7.1.23" evidence="6"/>
<evidence type="ECO:0000256" key="4">
    <source>
        <dbReference type="ARBA" id="ARBA00023027"/>
    </source>
</evidence>
<dbReference type="SUPFAM" id="SSF111331">
    <property type="entry name" value="NAD kinase/diacylglycerol kinase-like"/>
    <property type="match status" value="1"/>
</dbReference>
<evidence type="ECO:0000256" key="1">
    <source>
        <dbReference type="ARBA" id="ARBA00022679"/>
    </source>
</evidence>
<keyword evidence="6" id="KW-0067">ATP-binding</keyword>
<accession>A0A5C6V314</accession>
<sequence>MRIAVYGRNFADNFGPAIQFLFSKLVENNVQLSIYNPFCKFLYQKIEFPPSYRKFHDHEGLKKEKPDLLLSIGGDGTILDAITLVRDIDLPILGINTGRLGFLSSVAREEISSTVKHILNKDYEVECRSLLHINEPADIFPEQNFALNELSVLKKESSSMITVHAFINDQYLNSYWADGLIVATPTGSTAYSLSCGGPILVPDAGNFVLTPISPHNLNVRPIVIGDNNKITLKVEGRDSSFLVAMDSRTASLNYKQTIEVQKADFQIKLAKLPFQNFYHTLRNKLMWGLDKRN</sequence>
<evidence type="ECO:0000313" key="7">
    <source>
        <dbReference type="EMBL" id="TXC78906.1"/>
    </source>
</evidence>
<evidence type="ECO:0000256" key="6">
    <source>
        <dbReference type="HAMAP-Rule" id="MF_00361"/>
    </source>
</evidence>
<protein>
    <recommendedName>
        <fullName evidence="6">NAD kinase</fullName>
        <ecNumber evidence="6">2.7.1.23</ecNumber>
    </recommendedName>
    <alternativeName>
        <fullName evidence="6">ATP-dependent NAD kinase</fullName>
    </alternativeName>
</protein>
<dbReference type="Pfam" id="PF01513">
    <property type="entry name" value="NAD_kinase"/>
    <property type="match status" value="1"/>
</dbReference>
<dbReference type="GO" id="GO:0006741">
    <property type="term" value="P:NADP+ biosynthetic process"/>
    <property type="evidence" value="ECO:0007669"/>
    <property type="project" value="UniProtKB-UniRule"/>
</dbReference>
<proteinExistence type="inferred from homology"/>
<dbReference type="HAMAP" id="MF_00361">
    <property type="entry name" value="NAD_kinase"/>
    <property type="match status" value="1"/>
</dbReference>
<dbReference type="OrthoDB" id="9774737at2"/>
<evidence type="ECO:0000256" key="2">
    <source>
        <dbReference type="ARBA" id="ARBA00022777"/>
    </source>
</evidence>
<evidence type="ECO:0000313" key="8">
    <source>
        <dbReference type="Proteomes" id="UP000321168"/>
    </source>
</evidence>
<comment type="similarity">
    <text evidence="6">Belongs to the NAD kinase family.</text>
</comment>
<evidence type="ECO:0000256" key="3">
    <source>
        <dbReference type="ARBA" id="ARBA00022857"/>
    </source>
</evidence>
<gene>
    <name evidence="6" type="primary">nadK</name>
    <name evidence="7" type="ORF">FRX97_06745</name>
</gene>
<comment type="cofactor">
    <cofactor evidence="6">
        <name>a divalent metal cation</name>
        <dbReference type="ChEBI" id="CHEBI:60240"/>
    </cofactor>
</comment>
<dbReference type="GO" id="GO:0005737">
    <property type="term" value="C:cytoplasm"/>
    <property type="evidence" value="ECO:0007669"/>
    <property type="project" value="UniProtKB-SubCell"/>
</dbReference>
<dbReference type="InterPro" id="IPR016064">
    <property type="entry name" value="NAD/diacylglycerol_kinase_sf"/>
</dbReference>
<feature type="binding site" evidence="6">
    <location>
        <position position="178"/>
    </location>
    <ligand>
        <name>NAD(+)</name>
        <dbReference type="ChEBI" id="CHEBI:57540"/>
    </ligand>
</feature>
<dbReference type="GO" id="GO:0019674">
    <property type="term" value="P:NAD+ metabolic process"/>
    <property type="evidence" value="ECO:0007669"/>
    <property type="project" value="InterPro"/>
</dbReference>
<dbReference type="GO" id="GO:0046872">
    <property type="term" value="F:metal ion binding"/>
    <property type="evidence" value="ECO:0007669"/>
    <property type="project" value="UniProtKB-UniRule"/>
</dbReference>
<dbReference type="EMBL" id="VORB01000005">
    <property type="protein sequence ID" value="TXC78906.1"/>
    <property type="molecule type" value="Genomic_DNA"/>
</dbReference>
<dbReference type="InterPro" id="IPR017438">
    <property type="entry name" value="ATP-NAD_kinase_N"/>
</dbReference>
<organism evidence="7 8">
    <name type="scientific">Luteibaculum oceani</name>
    <dbReference type="NCBI Taxonomy" id="1294296"/>
    <lineage>
        <taxon>Bacteria</taxon>
        <taxon>Pseudomonadati</taxon>
        <taxon>Bacteroidota</taxon>
        <taxon>Flavobacteriia</taxon>
        <taxon>Flavobacteriales</taxon>
        <taxon>Luteibaculaceae</taxon>
        <taxon>Luteibaculum</taxon>
    </lineage>
</organism>
<dbReference type="Pfam" id="PF20143">
    <property type="entry name" value="NAD_kinase_C"/>
    <property type="match status" value="1"/>
</dbReference>